<feature type="repeat" description="ANK" evidence="1">
    <location>
        <begin position="311"/>
        <end position="343"/>
    </location>
</feature>
<dbReference type="SUPFAM" id="SSF48403">
    <property type="entry name" value="Ankyrin repeat"/>
    <property type="match status" value="2"/>
</dbReference>
<keyword evidence="1" id="KW-0040">ANK repeat</keyword>
<accession>A2EJI3</accession>
<proteinExistence type="predicted"/>
<dbReference type="Proteomes" id="UP000001542">
    <property type="component" value="Unassembled WGS sequence"/>
</dbReference>
<feature type="repeat" description="ANK" evidence="1">
    <location>
        <begin position="604"/>
        <end position="647"/>
    </location>
</feature>
<feature type="repeat" description="ANK" evidence="1">
    <location>
        <begin position="538"/>
        <end position="570"/>
    </location>
</feature>
<dbReference type="SMR" id="A2EJI3"/>
<dbReference type="AlphaFoldDB" id="A2EJI3"/>
<feature type="repeat" description="ANK" evidence="1">
    <location>
        <begin position="571"/>
        <end position="603"/>
    </location>
</feature>
<feature type="repeat" description="ANK" evidence="1">
    <location>
        <begin position="377"/>
        <end position="409"/>
    </location>
</feature>
<dbReference type="PANTHER" id="PTHR24182">
    <property type="entry name" value="ANKYRIN REPEAT AND SOCS BOX CONTAINING 4"/>
    <property type="match status" value="1"/>
</dbReference>
<feature type="domain" description="DUF3447" evidence="2">
    <location>
        <begin position="199"/>
        <end position="272"/>
    </location>
</feature>
<dbReference type="RefSeq" id="XP_001319376.1">
    <property type="nucleotide sequence ID" value="XM_001319341.1"/>
</dbReference>
<evidence type="ECO:0000313" key="3">
    <source>
        <dbReference type="EMBL" id="EAY07153.1"/>
    </source>
</evidence>
<dbReference type="PROSITE" id="PS50088">
    <property type="entry name" value="ANK_REPEAT"/>
    <property type="match status" value="10"/>
</dbReference>
<feature type="repeat" description="ANK" evidence="1">
    <location>
        <begin position="648"/>
        <end position="680"/>
    </location>
</feature>
<dbReference type="PANTHER" id="PTHR24182:SF13">
    <property type="entry name" value="LD18443P"/>
    <property type="match status" value="1"/>
</dbReference>
<dbReference type="STRING" id="5722.A2EJI3"/>
<dbReference type="Pfam" id="PF12796">
    <property type="entry name" value="Ank_2"/>
    <property type="match status" value="4"/>
</dbReference>
<dbReference type="PROSITE" id="PS50297">
    <property type="entry name" value="ANK_REP_REGION"/>
    <property type="match status" value="9"/>
</dbReference>
<keyword evidence="4" id="KW-1185">Reference proteome</keyword>
<dbReference type="Gene3D" id="1.25.40.20">
    <property type="entry name" value="Ankyrin repeat-containing domain"/>
    <property type="match status" value="3"/>
</dbReference>
<dbReference type="InterPro" id="IPR002110">
    <property type="entry name" value="Ankyrin_rpt"/>
</dbReference>
<dbReference type="Pfam" id="PF13606">
    <property type="entry name" value="Ank_3"/>
    <property type="match status" value="1"/>
</dbReference>
<dbReference type="SMART" id="SM00248">
    <property type="entry name" value="ANK"/>
    <property type="match status" value="14"/>
</dbReference>
<feature type="repeat" description="ANK" evidence="1">
    <location>
        <begin position="344"/>
        <end position="376"/>
    </location>
</feature>
<reference evidence="3" key="2">
    <citation type="journal article" date="2007" name="Science">
        <title>Draft genome sequence of the sexually transmitted pathogen Trichomonas vaginalis.</title>
        <authorList>
            <person name="Carlton J.M."/>
            <person name="Hirt R.P."/>
            <person name="Silva J.C."/>
            <person name="Delcher A.L."/>
            <person name="Schatz M."/>
            <person name="Zhao Q."/>
            <person name="Wortman J.R."/>
            <person name="Bidwell S.L."/>
            <person name="Alsmark U.C.M."/>
            <person name="Besteiro S."/>
            <person name="Sicheritz-Ponten T."/>
            <person name="Noel C.J."/>
            <person name="Dacks J.B."/>
            <person name="Foster P.G."/>
            <person name="Simillion C."/>
            <person name="Van de Peer Y."/>
            <person name="Miranda-Saavedra D."/>
            <person name="Barton G.J."/>
            <person name="Westrop G.D."/>
            <person name="Mueller S."/>
            <person name="Dessi D."/>
            <person name="Fiori P.L."/>
            <person name="Ren Q."/>
            <person name="Paulsen I."/>
            <person name="Zhang H."/>
            <person name="Bastida-Corcuera F.D."/>
            <person name="Simoes-Barbosa A."/>
            <person name="Brown M.T."/>
            <person name="Hayes R.D."/>
            <person name="Mukherjee M."/>
            <person name="Okumura C.Y."/>
            <person name="Schneider R."/>
            <person name="Smith A.J."/>
            <person name="Vanacova S."/>
            <person name="Villalvazo M."/>
            <person name="Haas B.J."/>
            <person name="Pertea M."/>
            <person name="Feldblyum T.V."/>
            <person name="Utterback T.R."/>
            <person name="Shu C.L."/>
            <person name="Osoegawa K."/>
            <person name="de Jong P.J."/>
            <person name="Hrdy I."/>
            <person name="Horvathova L."/>
            <person name="Zubacova Z."/>
            <person name="Dolezal P."/>
            <person name="Malik S.B."/>
            <person name="Logsdon J.M. Jr."/>
            <person name="Henze K."/>
            <person name="Gupta A."/>
            <person name="Wang C.C."/>
            <person name="Dunne R.L."/>
            <person name="Upcroft J.A."/>
            <person name="Upcroft P."/>
            <person name="White O."/>
            <person name="Salzberg S.L."/>
            <person name="Tang P."/>
            <person name="Chiu C.-H."/>
            <person name="Lee Y.-S."/>
            <person name="Embley T.M."/>
            <person name="Coombs G.H."/>
            <person name="Mottram J.C."/>
            <person name="Tachezy J."/>
            <person name="Fraser-Liggett C.M."/>
            <person name="Johnson P.J."/>
        </authorList>
    </citation>
    <scope>NUCLEOTIDE SEQUENCE [LARGE SCALE GENOMIC DNA]</scope>
    <source>
        <strain evidence="3">G3</strain>
    </source>
</reference>
<feature type="repeat" description="ANK" evidence="1">
    <location>
        <begin position="437"/>
        <end position="469"/>
    </location>
</feature>
<dbReference type="eggNOG" id="KOG4177">
    <property type="taxonomic scope" value="Eukaryota"/>
</dbReference>
<reference evidence="3" key="1">
    <citation type="submission" date="2006-10" db="EMBL/GenBank/DDBJ databases">
        <authorList>
            <person name="Amadeo P."/>
            <person name="Zhao Q."/>
            <person name="Wortman J."/>
            <person name="Fraser-Liggett C."/>
            <person name="Carlton J."/>
        </authorList>
    </citation>
    <scope>NUCLEOTIDE SEQUENCE</scope>
    <source>
        <strain evidence="3">G3</strain>
    </source>
</reference>
<dbReference type="VEuPathDB" id="TrichDB:TVAG_197660"/>
<organism evidence="3 4">
    <name type="scientific">Trichomonas vaginalis (strain ATCC PRA-98 / G3)</name>
    <dbReference type="NCBI Taxonomy" id="412133"/>
    <lineage>
        <taxon>Eukaryota</taxon>
        <taxon>Metamonada</taxon>
        <taxon>Parabasalia</taxon>
        <taxon>Trichomonadida</taxon>
        <taxon>Trichomonadidae</taxon>
        <taxon>Trichomonas</taxon>
    </lineage>
</organism>
<dbReference type="InterPro" id="IPR020683">
    <property type="entry name" value="DUF3447"/>
</dbReference>
<protein>
    <submittedName>
        <fullName evidence="3">Ankyrin repeat protein, putative</fullName>
    </submittedName>
</protein>
<dbReference type="Pfam" id="PF11929">
    <property type="entry name" value="DUF3447"/>
    <property type="match status" value="1"/>
</dbReference>
<evidence type="ECO:0000259" key="2">
    <source>
        <dbReference type="Pfam" id="PF11929"/>
    </source>
</evidence>
<feature type="repeat" description="ANK" evidence="1">
    <location>
        <begin position="404"/>
        <end position="436"/>
    </location>
</feature>
<evidence type="ECO:0000256" key="1">
    <source>
        <dbReference type="PROSITE-ProRule" id="PRU00023"/>
    </source>
</evidence>
<dbReference type="PRINTS" id="PR01415">
    <property type="entry name" value="ANKYRIN"/>
</dbReference>
<name>A2EJI3_TRIV3</name>
<dbReference type="KEGG" id="tva:4765045"/>
<dbReference type="VEuPathDB" id="TrichDB:TVAGG3_0617770"/>
<gene>
    <name evidence="3" type="ORF">TVAG_197660</name>
</gene>
<dbReference type="EMBL" id="DS113406">
    <property type="protein sequence ID" value="EAY07153.1"/>
    <property type="molecule type" value="Genomic_DNA"/>
</dbReference>
<dbReference type="InParanoid" id="A2EJI3"/>
<feature type="repeat" description="ANK" evidence="1">
    <location>
        <begin position="681"/>
        <end position="713"/>
    </location>
</feature>
<sequence length="713" mass="81292">MDNLDYSELLLTCTDYPEIFNKLYRFNPCNEAEIAKLFEDIKNKIIETKVYSPSQILTIIMDASLYNSSYLLSYWTLFKKLVDEYQPNQIKFTSDVFYYIYYKEYGVILDESKQKHFPIYERLKVSLNFHQENPIYRAIVNDDKELFVSLAEIPGFNHNKRLKSDFYFYNCKRGLSLLELCCYHGSVKCFKFLKEEHDCTITPECPQLSFLGGNPDIMSQCLKYQKPNKECMKFAIISHSIDFVTFLMNEYKIAIDVKQCSEFNNIEASLVYLHQTKNVFEWLHYSTYYKIPSLWEYLFAHGLDINIQNGQKDTALTMAVEQNKMDAVEALIMHGANVDAVNNCGRTALILAVQNKRLDIAEFLFQHGANINATDKKGVSAIHLAIKNNFIDIIKLFISNGEDINASALNNAVMFNSKEIVDILILHGANINAKGKNGKTAIHIAAIYGRKELAELLLSIGADINAKDKKGRNALHHAIGQNDLESLEKDLESEKIDIHSKDINYDTYVGWSTNLTDNMDIVELLISHGIDINSRDNDGDTALHLAAFLNVKDVVEFLIPKCADINAKDNYGKTALHWAAFNNNTQLVEFLMSNGADIYVKDYNEKSVLHYAVSYGRFEEVDSHDKDYKDLVEILITHGLDVNARDNKNQTPLHYASRLYYPEKAEFLITHGADINSKDICGSTALHYAAQSLRPGTVKILVLHGANVNEKKQ</sequence>
<evidence type="ECO:0000313" key="4">
    <source>
        <dbReference type="Proteomes" id="UP000001542"/>
    </source>
</evidence>
<dbReference type="InterPro" id="IPR036770">
    <property type="entry name" value="Ankyrin_rpt-contain_sf"/>
</dbReference>